<feature type="domain" description="CMP/dCMP-type deaminase" evidence="3">
    <location>
        <begin position="1"/>
        <end position="117"/>
    </location>
</feature>
<protein>
    <submittedName>
        <fullName evidence="4">tRNA-specific adenosine deaminase</fullName>
    </submittedName>
</protein>
<dbReference type="AlphaFoldDB" id="A0A1U9K653"/>
<evidence type="ECO:0000256" key="2">
    <source>
        <dbReference type="ARBA" id="ARBA00022833"/>
    </source>
</evidence>
<dbReference type="Pfam" id="PF00383">
    <property type="entry name" value="dCMP_cyt_deam_1"/>
    <property type="match status" value="1"/>
</dbReference>
<dbReference type="GO" id="GO:0008270">
    <property type="term" value="F:zinc ion binding"/>
    <property type="evidence" value="ECO:0007669"/>
    <property type="project" value="InterPro"/>
</dbReference>
<dbReference type="OrthoDB" id="9802676at2"/>
<dbReference type="EMBL" id="CP019699">
    <property type="protein sequence ID" value="AQS55549.1"/>
    <property type="molecule type" value="Genomic_DNA"/>
</dbReference>
<dbReference type="InterPro" id="IPR016192">
    <property type="entry name" value="APOBEC/CMP_deaminase_Zn-bd"/>
</dbReference>
<evidence type="ECO:0000256" key="1">
    <source>
        <dbReference type="ARBA" id="ARBA00022723"/>
    </source>
</evidence>
<keyword evidence="5" id="KW-1185">Reference proteome</keyword>
<dbReference type="KEGG" id="ntr:B0W44_06875"/>
<dbReference type="PROSITE" id="PS51747">
    <property type="entry name" value="CYT_DCMP_DEAMINASES_2"/>
    <property type="match status" value="1"/>
</dbReference>
<dbReference type="InterPro" id="IPR002125">
    <property type="entry name" value="CMP_dCMP_dom"/>
</dbReference>
<dbReference type="CDD" id="cd01285">
    <property type="entry name" value="nucleoside_deaminase"/>
    <property type="match status" value="1"/>
</dbReference>
<dbReference type="GO" id="GO:0047974">
    <property type="term" value="F:guanosine deaminase activity"/>
    <property type="evidence" value="ECO:0007669"/>
    <property type="project" value="TreeGrafter"/>
</dbReference>
<dbReference type="RefSeq" id="WP_077719415.1">
    <property type="nucleotide sequence ID" value="NZ_CP019699.1"/>
</dbReference>
<dbReference type="Gene3D" id="3.40.140.10">
    <property type="entry name" value="Cytidine Deaminase, domain 2"/>
    <property type="match status" value="1"/>
</dbReference>
<evidence type="ECO:0000313" key="4">
    <source>
        <dbReference type="EMBL" id="AQS55549.1"/>
    </source>
</evidence>
<dbReference type="Proteomes" id="UP000188603">
    <property type="component" value="Chromosome"/>
</dbReference>
<proteinExistence type="predicted"/>
<reference evidence="4 5" key="1">
    <citation type="journal article" date="2015" name="Int. J. Syst. Evol. Microbiol.">
        <title>Novibacillus thermophilus gen. nov., sp. nov., a Gram-staining-negative and moderately thermophilic member of the family Thermoactinomycetaceae.</title>
        <authorList>
            <person name="Yang G."/>
            <person name="Chen J."/>
            <person name="Zhou S."/>
        </authorList>
    </citation>
    <scope>NUCLEOTIDE SEQUENCE [LARGE SCALE GENOMIC DNA]</scope>
    <source>
        <strain evidence="4 5">SG-1</strain>
    </source>
</reference>
<dbReference type="GO" id="GO:0006152">
    <property type="term" value="P:purine nucleoside catabolic process"/>
    <property type="evidence" value="ECO:0007669"/>
    <property type="project" value="TreeGrafter"/>
</dbReference>
<organism evidence="4 5">
    <name type="scientific">Novibacillus thermophilus</name>
    <dbReference type="NCBI Taxonomy" id="1471761"/>
    <lineage>
        <taxon>Bacteria</taxon>
        <taxon>Bacillati</taxon>
        <taxon>Bacillota</taxon>
        <taxon>Bacilli</taxon>
        <taxon>Bacillales</taxon>
        <taxon>Thermoactinomycetaceae</taxon>
        <taxon>Novibacillus</taxon>
    </lineage>
</organism>
<evidence type="ECO:0000313" key="5">
    <source>
        <dbReference type="Proteomes" id="UP000188603"/>
    </source>
</evidence>
<name>A0A1U9K653_9BACL</name>
<dbReference type="SUPFAM" id="SSF53927">
    <property type="entry name" value="Cytidine deaminase-like"/>
    <property type="match status" value="1"/>
</dbReference>
<dbReference type="PANTHER" id="PTHR11079">
    <property type="entry name" value="CYTOSINE DEAMINASE FAMILY MEMBER"/>
    <property type="match status" value="1"/>
</dbReference>
<keyword evidence="1" id="KW-0479">Metal-binding</keyword>
<dbReference type="InterPro" id="IPR016193">
    <property type="entry name" value="Cytidine_deaminase-like"/>
</dbReference>
<gene>
    <name evidence="4" type="ORF">B0W44_06875</name>
</gene>
<evidence type="ECO:0000259" key="3">
    <source>
        <dbReference type="PROSITE" id="PS51747"/>
    </source>
</evidence>
<sequence>MVKQEFMQKAIALAYENVQKKGEPYGAVVVKDGEIVGTGVNDVKAANDPTAHAEIQAIREACRRLNRTDLSDCDIYASGEPCPMCLAAIYWAQCQTVYYAYPKDPSESELGSAYIYKQLALPANERAIAMEKVANEHPEMNPFDLWRELNRN</sequence>
<keyword evidence="2" id="KW-0862">Zinc</keyword>
<dbReference type="PANTHER" id="PTHR11079:SF161">
    <property type="entry name" value="CMP_DCMP-TYPE DEAMINASE DOMAIN-CONTAINING PROTEIN"/>
    <property type="match status" value="1"/>
</dbReference>
<dbReference type="STRING" id="1471761.B0W44_06875"/>
<dbReference type="PROSITE" id="PS00903">
    <property type="entry name" value="CYT_DCMP_DEAMINASES_1"/>
    <property type="match status" value="1"/>
</dbReference>
<accession>A0A1U9K653</accession>